<dbReference type="NCBIfam" id="TIGR00481">
    <property type="entry name" value="YbhB/YbcL family Raf kinase inhibitor-like protein"/>
    <property type="match status" value="1"/>
</dbReference>
<evidence type="ECO:0000256" key="1">
    <source>
        <dbReference type="SAM" id="SignalP"/>
    </source>
</evidence>
<dbReference type="PANTHER" id="PTHR30289:SF1">
    <property type="entry name" value="PEBP (PHOSPHATIDYLETHANOLAMINE-BINDING PROTEIN) FAMILY PROTEIN"/>
    <property type="match status" value="1"/>
</dbReference>
<organism evidence="2 3">
    <name type="scientific">Pseudomonas putida</name>
    <name type="common">Arthrobacter siderocapsulatus</name>
    <dbReference type="NCBI Taxonomy" id="303"/>
    <lineage>
        <taxon>Bacteria</taxon>
        <taxon>Pseudomonadati</taxon>
        <taxon>Pseudomonadota</taxon>
        <taxon>Gammaproteobacteria</taxon>
        <taxon>Pseudomonadales</taxon>
        <taxon>Pseudomonadaceae</taxon>
        <taxon>Pseudomonas</taxon>
    </lineage>
</organism>
<dbReference type="EMBL" id="CP039371">
    <property type="protein sequence ID" value="QCI12341.1"/>
    <property type="molecule type" value="Genomic_DNA"/>
</dbReference>
<dbReference type="InterPro" id="IPR036610">
    <property type="entry name" value="PEBP-like_sf"/>
</dbReference>
<dbReference type="RefSeq" id="WP_136914498.1">
    <property type="nucleotide sequence ID" value="NZ_CP039371.1"/>
</dbReference>
<dbReference type="Proteomes" id="UP000298551">
    <property type="component" value="Chromosome"/>
</dbReference>
<sequence length="187" mass="19224">MTLKPWLLAALLPCCAVAANFDEDTSAGALAISSTSFTDGGMIGLRQVGPDPACGSGQELTPQLSWENPPQGTRSLALVMFDPDGGKGLGVVHWIAYNIDPQSDGLPEGAAGQTSQAATVGRNSRGTLAYRGPCPPAGDNPHHYALTLIATDLAPGSLPEGLDRQGLLEALQGHALAAQSLVGRYGH</sequence>
<dbReference type="CDD" id="cd00865">
    <property type="entry name" value="PEBP_bact_arch"/>
    <property type="match status" value="1"/>
</dbReference>
<proteinExistence type="predicted"/>
<accession>A0A4D6XDC9</accession>
<dbReference type="InterPro" id="IPR008914">
    <property type="entry name" value="PEBP"/>
</dbReference>
<dbReference type="Pfam" id="PF01161">
    <property type="entry name" value="PBP"/>
    <property type="match status" value="1"/>
</dbReference>
<dbReference type="SUPFAM" id="SSF49777">
    <property type="entry name" value="PEBP-like"/>
    <property type="match status" value="1"/>
</dbReference>
<evidence type="ECO:0000313" key="2">
    <source>
        <dbReference type="EMBL" id="QCI12341.1"/>
    </source>
</evidence>
<gene>
    <name evidence="2" type="ORF">E6B08_13645</name>
</gene>
<dbReference type="Gene3D" id="3.90.280.10">
    <property type="entry name" value="PEBP-like"/>
    <property type="match status" value="1"/>
</dbReference>
<feature type="chain" id="PRO_5020463468" evidence="1">
    <location>
        <begin position="19"/>
        <end position="187"/>
    </location>
</feature>
<dbReference type="AlphaFoldDB" id="A0A4D6XDC9"/>
<protein>
    <submittedName>
        <fullName evidence="2">YbhB/YbcL family Raf kinase inhibitor-like protein</fullName>
    </submittedName>
</protein>
<keyword evidence="1" id="KW-0732">Signal</keyword>
<dbReference type="PANTHER" id="PTHR30289">
    <property type="entry name" value="UNCHARACTERIZED PROTEIN YBCL-RELATED"/>
    <property type="match status" value="1"/>
</dbReference>
<dbReference type="OrthoDB" id="9797506at2"/>
<feature type="signal peptide" evidence="1">
    <location>
        <begin position="1"/>
        <end position="18"/>
    </location>
</feature>
<evidence type="ECO:0000313" key="3">
    <source>
        <dbReference type="Proteomes" id="UP000298551"/>
    </source>
</evidence>
<dbReference type="InterPro" id="IPR005247">
    <property type="entry name" value="YbhB_YbcL/LppC-like"/>
</dbReference>
<name>A0A4D6XDC9_PSEPU</name>
<reference evidence="3" key="1">
    <citation type="submission" date="2019-04" db="EMBL/GenBank/DDBJ databases">
        <title>Genome sequence of Pseudomonas putida 1290, an auxin catabolizing strain.</title>
        <authorList>
            <person name="Laird T.S."/>
            <person name="Leveau J.H.J."/>
        </authorList>
    </citation>
    <scope>NUCLEOTIDE SEQUENCE [LARGE SCALE GENOMIC DNA]</scope>
    <source>
        <strain evidence="3">1290</strain>
    </source>
</reference>